<dbReference type="Proteomes" id="UP001497493">
    <property type="component" value="Chromosome"/>
</dbReference>
<organism evidence="1 2">
    <name type="scientific">Candidatus Methylocalor cossyra</name>
    <dbReference type="NCBI Taxonomy" id="3108543"/>
    <lineage>
        <taxon>Bacteria</taxon>
        <taxon>Pseudomonadati</taxon>
        <taxon>Pseudomonadota</taxon>
        <taxon>Gammaproteobacteria</taxon>
        <taxon>Methylococcales</taxon>
        <taxon>Methylococcaceae</taxon>
        <taxon>Candidatus Methylocalor</taxon>
    </lineage>
</organism>
<dbReference type="Gene3D" id="2.130.10.10">
    <property type="entry name" value="YVTN repeat-like/Quinoprotein amine dehydrogenase"/>
    <property type="match status" value="1"/>
</dbReference>
<proteinExistence type="predicted"/>
<dbReference type="InterPro" id="IPR015943">
    <property type="entry name" value="WD40/YVTN_repeat-like_dom_sf"/>
</dbReference>
<dbReference type="SUPFAM" id="SSF75011">
    <property type="entry name" value="3-carboxy-cis,cis-mucoante lactonizing enzyme"/>
    <property type="match status" value="1"/>
</dbReference>
<dbReference type="RefSeq" id="WP_348757463.1">
    <property type="nucleotide sequence ID" value="NZ_OZ026884.1"/>
</dbReference>
<name>A0ABM9NJW8_9GAMM</name>
<gene>
    <name evidence="1" type="ORF">MECH1_V1_2142</name>
</gene>
<dbReference type="NCBIfam" id="TIGR03118">
    <property type="entry name" value="PEPCTERM_chp_1"/>
    <property type="match status" value="1"/>
</dbReference>
<evidence type="ECO:0000313" key="1">
    <source>
        <dbReference type="EMBL" id="CAL1240918.1"/>
    </source>
</evidence>
<sequence>MLFQRDGHVKAWAFGLLLVSAPWSILAADRNAYLRTDLVSNQSGGAPTTDPKLVNAWGLVFNPYGPAWVADNGTGVSTLYDGQGTKVPLEVTIPGQKPTGVVYFGGTSGFPVNGTPSRFIFASETGTLDAWAPPLGNTAVTVARTAGAIYKGLALAGNGRGFFLYATDFHNGRIDVYDANFKPVNLPLDPQKPTCNFSDPQLPAGYAPFGIQTLNGNLYVTYAKQDPNKEDDVPGVGNGFVDLFDPNGCLLSRLARRGRLNSPWGLVIAPANFGRFGNHLLVGNFGDGAINAFDPVTHAFRGQLRGADGRRLTIDGLWALVFGNGTSAQPTSTLFFTAGPDEEANGRYGKIEPAP</sequence>
<evidence type="ECO:0008006" key="3">
    <source>
        <dbReference type="Google" id="ProtNLM"/>
    </source>
</evidence>
<keyword evidence="2" id="KW-1185">Reference proteome</keyword>
<protein>
    <recommendedName>
        <fullName evidence="3">TIGR03118 family protein</fullName>
    </recommendedName>
</protein>
<dbReference type="InterPro" id="IPR017549">
    <property type="entry name" value="APMV_L690"/>
</dbReference>
<accession>A0ABM9NJW8</accession>
<evidence type="ECO:0000313" key="2">
    <source>
        <dbReference type="Proteomes" id="UP001497493"/>
    </source>
</evidence>
<reference evidence="1 2" key="1">
    <citation type="submission" date="2024-04" db="EMBL/GenBank/DDBJ databases">
        <authorList>
            <person name="Cremers G."/>
        </authorList>
    </citation>
    <scope>NUCLEOTIDE SEQUENCE [LARGE SCALE GENOMIC DNA]</scope>
    <source>
        <strain evidence="1">MeCH1-AG</strain>
    </source>
</reference>
<dbReference type="EMBL" id="OZ026884">
    <property type="protein sequence ID" value="CAL1240918.1"/>
    <property type="molecule type" value="Genomic_DNA"/>
</dbReference>